<keyword evidence="4" id="KW-1185">Reference proteome</keyword>
<organism evidence="3 4">
    <name type="scientific">Clonostachys solani</name>
    <dbReference type="NCBI Taxonomy" id="160281"/>
    <lineage>
        <taxon>Eukaryota</taxon>
        <taxon>Fungi</taxon>
        <taxon>Dikarya</taxon>
        <taxon>Ascomycota</taxon>
        <taxon>Pezizomycotina</taxon>
        <taxon>Sordariomycetes</taxon>
        <taxon>Hypocreomycetidae</taxon>
        <taxon>Hypocreales</taxon>
        <taxon>Bionectriaceae</taxon>
        <taxon>Clonostachys</taxon>
    </lineage>
</organism>
<dbReference type="AlphaFoldDB" id="A0A9N9ZFH6"/>
<accession>A0A9N9ZFH6</accession>
<reference evidence="3 4" key="2">
    <citation type="submission" date="2021-10" db="EMBL/GenBank/DDBJ databases">
        <authorList>
            <person name="Piombo E."/>
        </authorList>
    </citation>
    <scope>NUCLEOTIDE SEQUENCE [LARGE SCALE GENOMIC DNA]</scope>
</reference>
<proteinExistence type="predicted"/>
<reference evidence="4" key="1">
    <citation type="submission" date="2019-06" db="EMBL/GenBank/DDBJ databases">
        <authorList>
            <person name="Broberg M."/>
        </authorList>
    </citation>
    <scope>NUCLEOTIDE SEQUENCE [LARGE SCALE GENOMIC DNA]</scope>
</reference>
<dbReference type="InterPro" id="IPR010839">
    <property type="entry name" value="AtuA_N"/>
</dbReference>
<dbReference type="PANTHER" id="PTHR47585:SF1">
    <property type="entry name" value="DUF1446 DOMAIN-CONTAINING PROTEIN"/>
    <property type="match status" value="1"/>
</dbReference>
<dbReference type="OrthoDB" id="10265871at2759"/>
<feature type="domain" description="Acyclic terpene utilisation N-terminal" evidence="1">
    <location>
        <begin position="5"/>
        <end position="487"/>
    </location>
</feature>
<evidence type="ECO:0000313" key="3">
    <source>
        <dbReference type="EMBL" id="CAH0054649.1"/>
    </source>
</evidence>
<evidence type="ECO:0000313" key="4">
    <source>
        <dbReference type="Proteomes" id="UP000775872"/>
    </source>
</evidence>
<evidence type="ECO:0000259" key="1">
    <source>
        <dbReference type="Pfam" id="PF07287"/>
    </source>
</evidence>
<name>A0A9N9ZFH6_9HYPO</name>
<dbReference type="EMBL" id="CABFOC020000051">
    <property type="protein sequence ID" value="CAH0054649.1"/>
    <property type="molecule type" value="Genomic_DNA"/>
</dbReference>
<sequence>MPRPIRIANCSGALTDPGVHMYNQAKYGQVDVITGDYLAEANLAESTLKNAPHAWVNTAYEGIKMSLDVINEKRIKVIVNGGALDPKGLAEEIDKLVSEAHLKNGLSSNGKSNHKVKEKRLNLTTAYVQGDDLMHKVHVLLKRSSASSSSLDKDSSPVLHHLDHNNPSVTLDQSALSFLQHPDTMPIVSANAYLGYRAIKHGLDQGADIIICGRVADASPVIAAAAWWHAWDPTDYDRLAAALVGGHLIECSTYVTGGNFSGAYRYPAETFVNLGLPIVEVARDGVCVVTKTEGTGGLVTAGTVRCQFLYELQGDVYLNSDVKADVSGVKVEEVAKDRVRVEGVRGYPPPPTTKLAVFYRGGYQNELLLNASGYATSHKWDIQELQVREKLREWQALDKLDVLDFQRVGVPMENPDSQLASTTYMRIFAQSRDMRAVSMVPAAWNFTFMTHFAGMHGSLDFRTAAPKPFLAYYPAIVPQTEIEESVSIIRPGGIDKSVVGPPVVTEPLLARANYETAQPVPLDLFGPTVSRPLGDIALGRSGDKGANVNLGLFVDTPEQWDWLRSFMTRQRLKQMMGRDWRDRYFIERVEMPNIHAVHFVIYGPLGRGVSSSKLLDALGKGFAEYIRAVHVPIPTKFLPRAKQAKL</sequence>
<protein>
    <recommendedName>
        <fullName evidence="5">DUF1446 domain-containing protein</fullName>
    </recommendedName>
</protein>
<dbReference type="Proteomes" id="UP000775872">
    <property type="component" value="Unassembled WGS sequence"/>
</dbReference>
<dbReference type="InterPro" id="IPR056362">
    <property type="entry name" value="AtuA-like_ferredoxin_dom"/>
</dbReference>
<dbReference type="PANTHER" id="PTHR47585">
    <property type="match status" value="1"/>
</dbReference>
<comment type="caution">
    <text evidence="3">The sequence shown here is derived from an EMBL/GenBank/DDBJ whole genome shotgun (WGS) entry which is preliminary data.</text>
</comment>
<dbReference type="Pfam" id="PF23544">
    <property type="entry name" value="AtuA_ferredoxin"/>
    <property type="match status" value="1"/>
</dbReference>
<feature type="domain" description="AtuA-like ferredoxin-fold" evidence="2">
    <location>
        <begin position="532"/>
        <end position="631"/>
    </location>
</feature>
<gene>
    <name evidence="3" type="ORF">CSOL1703_00016717</name>
</gene>
<evidence type="ECO:0000259" key="2">
    <source>
        <dbReference type="Pfam" id="PF23544"/>
    </source>
</evidence>
<evidence type="ECO:0008006" key="5">
    <source>
        <dbReference type="Google" id="ProtNLM"/>
    </source>
</evidence>
<dbReference type="Pfam" id="PF07287">
    <property type="entry name" value="AtuA"/>
    <property type="match status" value="1"/>
</dbReference>